<evidence type="ECO:0000313" key="1">
    <source>
        <dbReference type="EMBL" id="CAI9175977.1"/>
    </source>
</evidence>
<name>A0ABN8ZT83_RANTA</name>
<gene>
    <name evidence="1" type="ORF">MRATA1EN1_LOCUS24939</name>
</gene>
<organism evidence="1 2">
    <name type="scientific">Rangifer tarandus platyrhynchus</name>
    <name type="common">Svalbard reindeer</name>
    <dbReference type="NCBI Taxonomy" id="3082113"/>
    <lineage>
        <taxon>Eukaryota</taxon>
        <taxon>Metazoa</taxon>
        <taxon>Chordata</taxon>
        <taxon>Craniata</taxon>
        <taxon>Vertebrata</taxon>
        <taxon>Euteleostomi</taxon>
        <taxon>Mammalia</taxon>
        <taxon>Eutheria</taxon>
        <taxon>Laurasiatheria</taxon>
        <taxon>Artiodactyla</taxon>
        <taxon>Ruminantia</taxon>
        <taxon>Pecora</taxon>
        <taxon>Cervidae</taxon>
        <taxon>Odocoileinae</taxon>
        <taxon>Rangifer</taxon>
    </lineage>
</organism>
<proteinExistence type="predicted"/>
<sequence length="112" mass="11815">MGIPGEAGSPRAAMAPQAGPLLRPGLCLQDAHHLRAALFPVLKMPPDEGRLVSPGHCAPTLVFLPHSAHVVNVVTRALVSVYRVRVLSSLQWPAGQGTCPCPVSWSLQGRLA</sequence>
<accession>A0ABN8ZT83</accession>
<evidence type="ECO:0000313" key="2">
    <source>
        <dbReference type="Proteomes" id="UP001176941"/>
    </source>
</evidence>
<dbReference type="Proteomes" id="UP001176941">
    <property type="component" value="Chromosome 5"/>
</dbReference>
<keyword evidence="2" id="KW-1185">Reference proteome</keyword>
<dbReference type="EMBL" id="OX459941">
    <property type="protein sequence ID" value="CAI9175977.1"/>
    <property type="molecule type" value="Genomic_DNA"/>
</dbReference>
<protein>
    <submittedName>
        <fullName evidence="1">Uncharacterized protein</fullName>
    </submittedName>
</protein>
<reference evidence="1" key="1">
    <citation type="submission" date="2023-04" db="EMBL/GenBank/DDBJ databases">
        <authorList>
            <consortium name="ELIXIR-Norway"/>
        </authorList>
    </citation>
    <scope>NUCLEOTIDE SEQUENCE [LARGE SCALE GENOMIC DNA]</scope>
</reference>